<evidence type="ECO:0000313" key="1">
    <source>
        <dbReference type="EMBL" id="GBH22801.1"/>
    </source>
</evidence>
<comment type="caution">
    <text evidence="1">The sequence shown here is derived from an EMBL/GenBank/DDBJ whole genome shotgun (WGS) entry which is preliminary data.</text>
</comment>
<dbReference type="AlphaFoldDB" id="A0A2V0RBZ7"/>
<name>A0A2V0RBZ7_9ZZZZ</name>
<organism evidence="1">
    <name type="scientific">viral metagenome</name>
    <dbReference type="NCBI Taxonomy" id="1070528"/>
    <lineage>
        <taxon>unclassified sequences</taxon>
        <taxon>metagenomes</taxon>
        <taxon>organismal metagenomes</taxon>
    </lineage>
</organism>
<dbReference type="EMBL" id="BDQE01000097">
    <property type="protein sequence ID" value="GBH22801.1"/>
    <property type="molecule type" value="Genomic_RNA"/>
</dbReference>
<protein>
    <submittedName>
        <fullName evidence="1">Uncharacterized protein</fullName>
    </submittedName>
</protein>
<sequence length="295" mass="31751">MSTFKIPHMETFSMQASHSEPREADTTRVTDGIFPHLEDKIGQTPVGYNGYRVKKTIYSKNIQRGNSGAAATDVFTKQRGIFTFKMDRCARGFMAIKETKTTSGGTVSTPAGFDFLNEDQQGGDQSTGLSNGNRLTDGDIVLGAILTVQDNRKEDNKDGVLYGGFVAGKTTVFDATSIYGHTADTFQSDLNTFRIGAKLERACSATTRMSVCQLAQKDALYRFSSVAADQDAGAPFLGVGIDGIVTSSDAIRAELTIYSLAAITVNDAPAGSSSKATFNLDDITCMYVTDNVYYS</sequence>
<proteinExistence type="predicted"/>
<accession>A0A2V0RBZ7</accession>
<reference evidence="1" key="1">
    <citation type="submission" date="2017-04" db="EMBL/GenBank/DDBJ databases">
        <title>Unveiling RNA virosphere associated with marine microorganisms.</title>
        <authorList>
            <person name="Urayama S."/>
            <person name="Takaki Y."/>
            <person name="Nishi S."/>
            <person name="Yoshida Y."/>
            <person name="Deguchi S."/>
            <person name="Takai K."/>
            <person name="Nunoura T."/>
        </authorList>
    </citation>
    <scope>NUCLEOTIDE SEQUENCE</scope>
</reference>